<dbReference type="Proteomes" id="UP000032142">
    <property type="component" value="Unassembled WGS sequence"/>
</dbReference>
<sequence length="64" mass="7173">MIYRSVFVSNMYIEQKMHKDQDDMEGGSSDSLSTILVVYPHISSSLSANKGGFSTMRCLGMDEF</sequence>
<organism evidence="1 2">
    <name type="scientific">Gossypium arboreum</name>
    <name type="common">Tree cotton</name>
    <name type="synonym">Gossypium nanking</name>
    <dbReference type="NCBI Taxonomy" id="29729"/>
    <lineage>
        <taxon>Eukaryota</taxon>
        <taxon>Viridiplantae</taxon>
        <taxon>Streptophyta</taxon>
        <taxon>Embryophyta</taxon>
        <taxon>Tracheophyta</taxon>
        <taxon>Spermatophyta</taxon>
        <taxon>Magnoliopsida</taxon>
        <taxon>eudicotyledons</taxon>
        <taxon>Gunneridae</taxon>
        <taxon>Pentapetalae</taxon>
        <taxon>rosids</taxon>
        <taxon>malvids</taxon>
        <taxon>Malvales</taxon>
        <taxon>Malvaceae</taxon>
        <taxon>Malvoideae</taxon>
        <taxon>Gossypium</taxon>
    </lineage>
</organism>
<gene>
    <name evidence="1" type="ORF">F383_06990</name>
</gene>
<evidence type="ECO:0000313" key="1">
    <source>
        <dbReference type="EMBL" id="KHG25513.1"/>
    </source>
</evidence>
<proteinExistence type="predicted"/>
<dbReference type="EMBL" id="KN432675">
    <property type="protein sequence ID" value="KHG25513.1"/>
    <property type="molecule type" value="Genomic_DNA"/>
</dbReference>
<dbReference type="AlphaFoldDB" id="A0A0B0PGD5"/>
<protein>
    <submittedName>
        <fullName evidence="1">Uncharacterized protein</fullName>
    </submittedName>
</protein>
<keyword evidence="2" id="KW-1185">Reference proteome</keyword>
<name>A0A0B0PGD5_GOSAR</name>
<reference evidence="2" key="1">
    <citation type="submission" date="2014-09" db="EMBL/GenBank/DDBJ databases">
        <authorList>
            <person name="Mudge J."/>
            <person name="Ramaraj T."/>
            <person name="Lindquist I.E."/>
            <person name="Bharti A.K."/>
            <person name="Sundararajan A."/>
            <person name="Cameron C.T."/>
            <person name="Woodward J.E."/>
            <person name="May G.D."/>
            <person name="Brubaker C."/>
            <person name="Broadhvest J."/>
            <person name="Wilkins T.A."/>
        </authorList>
    </citation>
    <scope>NUCLEOTIDE SEQUENCE</scope>
    <source>
        <strain evidence="2">cv. AKA8401</strain>
    </source>
</reference>
<evidence type="ECO:0000313" key="2">
    <source>
        <dbReference type="Proteomes" id="UP000032142"/>
    </source>
</evidence>
<accession>A0A0B0PGD5</accession>